<gene>
    <name evidence="1" type="ORF">ES288_A11G344500v1</name>
</gene>
<evidence type="ECO:0000313" key="1">
    <source>
        <dbReference type="EMBL" id="TYG96367.1"/>
    </source>
</evidence>
<proteinExistence type="predicted"/>
<keyword evidence="2" id="KW-1185">Reference proteome</keyword>
<organism evidence="1 2">
    <name type="scientific">Gossypium darwinii</name>
    <name type="common">Darwin's cotton</name>
    <name type="synonym">Gossypium barbadense var. darwinii</name>
    <dbReference type="NCBI Taxonomy" id="34276"/>
    <lineage>
        <taxon>Eukaryota</taxon>
        <taxon>Viridiplantae</taxon>
        <taxon>Streptophyta</taxon>
        <taxon>Embryophyta</taxon>
        <taxon>Tracheophyta</taxon>
        <taxon>Spermatophyta</taxon>
        <taxon>Magnoliopsida</taxon>
        <taxon>eudicotyledons</taxon>
        <taxon>Gunneridae</taxon>
        <taxon>Pentapetalae</taxon>
        <taxon>rosids</taxon>
        <taxon>malvids</taxon>
        <taxon>Malvales</taxon>
        <taxon>Malvaceae</taxon>
        <taxon>Malvoideae</taxon>
        <taxon>Gossypium</taxon>
    </lineage>
</organism>
<dbReference type="Proteomes" id="UP000323506">
    <property type="component" value="Chromosome A11"/>
</dbReference>
<evidence type="ECO:0000313" key="2">
    <source>
        <dbReference type="Proteomes" id="UP000323506"/>
    </source>
</evidence>
<sequence>MPFQHLSLKWSEDQIEKKRERDKSLWPGRFPVAGLMPVRHRRSSCTAARGAKVTPNRFPLSLSLWIRVLHKQKNPLVIGSSHGNHSAPNFSEL</sequence>
<accession>A0A5D2ESV8</accession>
<reference evidence="1 2" key="1">
    <citation type="submission" date="2019-06" db="EMBL/GenBank/DDBJ databases">
        <title>WGS assembly of Gossypium darwinii.</title>
        <authorList>
            <person name="Chen Z.J."/>
            <person name="Sreedasyam A."/>
            <person name="Ando A."/>
            <person name="Song Q."/>
            <person name="De L."/>
            <person name="Hulse-Kemp A."/>
            <person name="Ding M."/>
            <person name="Ye W."/>
            <person name="Kirkbride R."/>
            <person name="Jenkins J."/>
            <person name="Plott C."/>
            <person name="Lovell J."/>
            <person name="Lin Y.-M."/>
            <person name="Vaughn R."/>
            <person name="Liu B."/>
            <person name="Li W."/>
            <person name="Simpson S."/>
            <person name="Scheffler B."/>
            <person name="Saski C."/>
            <person name="Grover C."/>
            <person name="Hu G."/>
            <person name="Conover J."/>
            <person name="Carlson J."/>
            <person name="Shu S."/>
            <person name="Boston L."/>
            <person name="Williams M."/>
            <person name="Peterson D."/>
            <person name="Mcgee K."/>
            <person name="Jones D."/>
            <person name="Wendel J."/>
            <person name="Stelly D."/>
            <person name="Grimwood J."/>
            <person name="Schmutz J."/>
        </authorList>
    </citation>
    <scope>NUCLEOTIDE SEQUENCE [LARGE SCALE GENOMIC DNA]</scope>
    <source>
        <strain evidence="1">1808015.09</strain>
    </source>
</reference>
<dbReference type="EMBL" id="CM017698">
    <property type="protein sequence ID" value="TYG96367.1"/>
    <property type="molecule type" value="Genomic_DNA"/>
</dbReference>
<dbReference type="AlphaFoldDB" id="A0A5D2ESV8"/>
<protein>
    <submittedName>
        <fullName evidence="1">Uncharacterized protein</fullName>
    </submittedName>
</protein>
<name>A0A5D2ESV8_GOSDA</name>